<organism evidence="2 3">
    <name type="scientific">Arcobacter roscoffensis</name>
    <dbReference type="NCBI Taxonomy" id="2961520"/>
    <lineage>
        <taxon>Bacteria</taxon>
        <taxon>Pseudomonadati</taxon>
        <taxon>Campylobacterota</taxon>
        <taxon>Epsilonproteobacteria</taxon>
        <taxon>Campylobacterales</taxon>
        <taxon>Arcobacteraceae</taxon>
        <taxon>Arcobacter</taxon>
    </lineage>
</organism>
<keyword evidence="1" id="KW-0812">Transmembrane</keyword>
<evidence type="ECO:0000313" key="2">
    <source>
        <dbReference type="EMBL" id="UTJ05435.1"/>
    </source>
</evidence>
<accession>A0ABY5E3T4</accession>
<reference evidence="2" key="1">
    <citation type="submission" date="2022-07" db="EMBL/GenBank/DDBJ databases">
        <title>Arcobacter roscoffensis sp. nov., a marine bacterium isolated from coastal seawater collected from Roscoff, France.</title>
        <authorList>
            <person name="Pascual J."/>
            <person name="Lepeaux C."/>
            <person name="Methner A."/>
            <person name="Overmann J."/>
        </authorList>
    </citation>
    <scope>NUCLEOTIDE SEQUENCE</scope>
    <source>
        <strain evidence="2">ARW1-2F2</strain>
    </source>
</reference>
<dbReference type="Proteomes" id="UP001060012">
    <property type="component" value="Chromosome"/>
</dbReference>
<gene>
    <name evidence="2" type="ORF">NJU99_09160</name>
</gene>
<dbReference type="EMBL" id="CP100595">
    <property type="protein sequence ID" value="UTJ05435.1"/>
    <property type="molecule type" value="Genomic_DNA"/>
</dbReference>
<feature type="transmembrane region" description="Helical" evidence="1">
    <location>
        <begin position="6"/>
        <end position="24"/>
    </location>
</feature>
<proteinExistence type="predicted"/>
<keyword evidence="3" id="KW-1185">Reference proteome</keyword>
<evidence type="ECO:0000313" key="3">
    <source>
        <dbReference type="Proteomes" id="UP001060012"/>
    </source>
</evidence>
<protein>
    <submittedName>
        <fullName evidence="2">Uncharacterized protein</fullName>
    </submittedName>
</protein>
<sequence>MIKNVLKIVFLGIVGFAGLVYLTAPEDRLAPKKQEMKVQKNVAYFPSHFELIGEGNYFRKEVVFPKGEEKTIIVLNHDSLAVFNELDKYIKKDIVLVANVSQTPWLIKKLAVDGKLEELYKGTNNKLINDSNGAVIRVLSLNSVIPNKYYVYKVQKDGSIKEVFDGTVKLDAMQKGISSEEKASILNSLISKL</sequence>
<keyword evidence="1" id="KW-0472">Membrane</keyword>
<name>A0ABY5E3T4_9BACT</name>
<evidence type="ECO:0000256" key="1">
    <source>
        <dbReference type="SAM" id="Phobius"/>
    </source>
</evidence>
<dbReference type="RefSeq" id="WP_254575616.1">
    <property type="nucleotide sequence ID" value="NZ_CP100595.1"/>
</dbReference>
<keyword evidence="1" id="KW-1133">Transmembrane helix</keyword>